<organism evidence="7 8">
    <name type="scientific">Nakamurella aerolata</name>
    <dbReference type="NCBI Taxonomy" id="1656892"/>
    <lineage>
        <taxon>Bacteria</taxon>
        <taxon>Bacillati</taxon>
        <taxon>Actinomycetota</taxon>
        <taxon>Actinomycetes</taxon>
        <taxon>Nakamurellales</taxon>
        <taxon>Nakamurellaceae</taxon>
        <taxon>Nakamurella</taxon>
    </lineage>
</organism>
<evidence type="ECO:0000259" key="6">
    <source>
        <dbReference type="PROSITE" id="PS50932"/>
    </source>
</evidence>
<evidence type="ECO:0000256" key="3">
    <source>
        <dbReference type="ARBA" id="ARBA00023125"/>
    </source>
</evidence>
<dbReference type="SUPFAM" id="SSF53822">
    <property type="entry name" value="Periplasmic binding protein-like I"/>
    <property type="match status" value="1"/>
</dbReference>
<dbReference type="InterPro" id="IPR010982">
    <property type="entry name" value="Lambda_DNA-bd_dom_sf"/>
</dbReference>
<sequence length="359" mass="38606">MATIADVARLAGVSTATVSRVINNNADVDPVLAARVRKAIADLNYRPSRLARSLRTRRSTVWAVIISDIRNPFFTDMVRGIEDLAYANNYSLMLCNAEEDLAKEHDYLSLAVDEHMAGVILAPASPTETDLDPLHSNAIPVVTVDRRLQDPTIDRVLIDNHGGAAAAVEHLWANGFRRIGCISGPPAVTTGADRLAGYRDGLIAHHVHPDDELVRFGDFHTESAKRAMAELLQLPTPPDAVFVANNLMTIGALEAIAEAGLAVPDDIGIVGFDDMSWAALLQPPLTTIGQPTYEVGAETARLLLSRLSGYAGKGREVVLPTQLYQRASSVRTTTPPTPTPPPSQQQQPATVPARAGVRN</sequence>
<dbReference type="SMART" id="SM00354">
    <property type="entry name" value="HTH_LACI"/>
    <property type="match status" value="1"/>
</dbReference>
<dbReference type="PROSITE" id="PS00356">
    <property type="entry name" value="HTH_LACI_1"/>
    <property type="match status" value="1"/>
</dbReference>
<dbReference type="EMBL" id="JABEND010000003">
    <property type="protein sequence ID" value="NNG35701.1"/>
    <property type="molecule type" value="Genomic_DNA"/>
</dbReference>
<dbReference type="InterPro" id="IPR000843">
    <property type="entry name" value="HTH_LacI"/>
</dbReference>
<evidence type="ECO:0000256" key="5">
    <source>
        <dbReference type="SAM" id="MobiDB-lite"/>
    </source>
</evidence>
<feature type="region of interest" description="Disordered" evidence="5">
    <location>
        <begin position="324"/>
        <end position="359"/>
    </location>
</feature>
<gene>
    <name evidence="7" type="ORF">HKD39_08245</name>
</gene>
<dbReference type="PANTHER" id="PTHR30146:SF148">
    <property type="entry name" value="HTH-TYPE TRANSCRIPTIONAL REPRESSOR PURR-RELATED"/>
    <property type="match status" value="1"/>
</dbReference>
<dbReference type="GO" id="GO:0003700">
    <property type="term" value="F:DNA-binding transcription factor activity"/>
    <property type="evidence" value="ECO:0007669"/>
    <property type="project" value="TreeGrafter"/>
</dbReference>
<dbReference type="PANTHER" id="PTHR30146">
    <property type="entry name" value="LACI-RELATED TRANSCRIPTIONAL REPRESSOR"/>
    <property type="match status" value="1"/>
</dbReference>
<dbReference type="CDD" id="cd01392">
    <property type="entry name" value="HTH_LacI"/>
    <property type="match status" value="1"/>
</dbReference>
<dbReference type="Gene3D" id="3.40.50.2300">
    <property type="match status" value="2"/>
</dbReference>
<evidence type="ECO:0000256" key="4">
    <source>
        <dbReference type="ARBA" id="ARBA00023163"/>
    </source>
</evidence>
<dbReference type="InterPro" id="IPR028082">
    <property type="entry name" value="Peripla_BP_I"/>
</dbReference>
<reference evidence="7 8" key="1">
    <citation type="submission" date="2020-05" db="EMBL/GenBank/DDBJ databases">
        <title>Nakamurella sp. DB0629 isolated from air conditioner.</title>
        <authorList>
            <person name="Kim D.H."/>
            <person name="Kim D.-U."/>
        </authorList>
    </citation>
    <scope>NUCLEOTIDE SEQUENCE [LARGE SCALE GENOMIC DNA]</scope>
    <source>
        <strain evidence="7 8">DB0629</strain>
    </source>
</reference>
<dbReference type="InterPro" id="IPR046335">
    <property type="entry name" value="LacI/GalR-like_sensor"/>
</dbReference>
<dbReference type="RefSeq" id="WP_171199348.1">
    <property type="nucleotide sequence ID" value="NZ_JABEND010000003.1"/>
</dbReference>
<dbReference type="PROSITE" id="PS50932">
    <property type="entry name" value="HTH_LACI_2"/>
    <property type="match status" value="1"/>
</dbReference>
<keyword evidence="8" id="KW-1185">Reference proteome</keyword>
<dbReference type="CDD" id="cd06267">
    <property type="entry name" value="PBP1_LacI_sugar_binding-like"/>
    <property type="match status" value="1"/>
</dbReference>
<accession>A0A849A9E0</accession>
<evidence type="ECO:0000313" key="8">
    <source>
        <dbReference type="Proteomes" id="UP000562984"/>
    </source>
</evidence>
<keyword evidence="4" id="KW-0804">Transcription</keyword>
<proteinExistence type="predicted"/>
<keyword evidence="3 7" id="KW-0238">DNA-binding</keyword>
<evidence type="ECO:0000313" key="7">
    <source>
        <dbReference type="EMBL" id="NNG35701.1"/>
    </source>
</evidence>
<dbReference type="GO" id="GO:0000976">
    <property type="term" value="F:transcription cis-regulatory region binding"/>
    <property type="evidence" value="ECO:0007669"/>
    <property type="project" value="TreeGrafter"/>
</dbReference>
<dbReference type="Gene3D" id="1.10.260.40">
    <property type="entry name" value="lambda repressor-like DNA-binding domains"/>
    <property type="match status" value="1"/>
</dbReference>
<dbReference type="AlphaFoldDB" id="A0A849A9E0"/>
<keyword evidence="2" id="KW-0805">Transcription regulation</keyword>
<feature type="domain" description="HTH lacI-type" evidence="6">
    <location>
        <begin position="2"/>
        <end position="56"/>
    </location>
</feature>
<comment type="caution">
    <text evidence="7">The sequence shown here is derived from an EMBL/GenBank/DDBJ whole genome shotgun (WGS) entry which is preliminary data.</text>
</comment>
<name>A0A849A9E0_9ACTN</name>
<dbReference type="Proteomes" id="UP000562984">
    <property type="component" value="Unassembled WGS sequence"/>
</dbReference>
<dbReference type="Pfam" id="PF13377">
    <property type="entry name" value="Peripla_BP_3"/>
    <property type="match status" value="1"/>
</dbReference>
<feature type="compositionally biased region" description="Low complexity" evidence="5">
    <location>
        <begin position="344"/>
        <end position="353"/>
    </location>
</feature>
<dbReference type="PRINTS" id="PR00036">
    <property type="entry name" value="HTHLACI"/>
</dbReference>
<keyword evidence="1" id="KW-0678">Repressor</keyword>
<evidence type="ECO:0000256" key="1">
    <source>
        <dbReference type="ARBA" id="ARBA00022491"/>
    </source>
</evidence>
<dbReference type="Pfam" id="PF00356">
    <property type="entry name" value="LacI"/>
    <property type="match status" value="1"/>
</dbReference>
<dbReference type="SUPFAM" id="SSF47413">
    <property type="entry name" value="lambda repressor-like DNA-binding domains"/>
    <property type="match status" value="1"/>
</dbReference>
<protein>
    <submittedName>
        <fullName evidence="7">LacI family DNA-binding transcriptional regulator</fullName>
    </submittedName>
</protein>
<evidence type="ECO:0000256" key="2">
    <source>
        <dbReference type="ARBA" id="ARBA00023015"/>
    </source>
</evidence>